<dbReference type="Proteomes" id="UP000316855">
    <property type="component" value="Chromosome"/>
</dbReference>
<proteinExistence type="predicted"/>
<dbReference type="RefSeq" id="WP_145230258.1">
    <property type="nucleotide sequence ID" value="NZ_CP036343.1"/>
</dbReference>
<feature type="region of interest" description="Disordered" evidence="1">
    <location>
        <begin position="178"/>
        <end position="255"/>
    </location>
</feature>
<sequence length="814" mass="91876">MAKFDPYYKWLGIPPKDQPPNHYRLLGIDLFEEDPDVIEAAADRCMAFVQQCALGEHLKASQRILNELSAARVCLLVSEQKEKYDKELRAKIKPAEPESTYMDSWSEEVENHEIYDQVIHNQDALNLRPRRLRSRQKKTSPKARPFHTDPRFIWGSAGVIVLLLLAFTISSFLPGQNATSEPLNQVASSDQSELNESVPEEPAKLLPQSPKSEDQPEPVQKQKADVKPKNTLQSLTAPKSEMKPKSAVPESPKLRVAPLNAKKTKAKEMEWLPVEDLIASFDRMTMHTGPVRESLKGRKKTNSAEGNKAKPGEPGYDPNKQRATGIADGMGGSGVSAMAGLTFGELPDESELMTGTEGGIGMTGPVREGRGVRFAAVRGVFDLSTQQDKLERSLGNAFYFKNMQTGNILEFLDFQLQRKKAIPGGDPWGGEWKDVDIETSIKILKECADFDPEVVNSGITDRVLTMPLPSRIAGSWYKVATHPRVEYFTLSEEEIEQELEFNRRILDQYKNTHLNERVFKEKQKGFSTVQLDMRGMRSELMYGGRGASEMESVMQGMTDSKLQKLKANMTVAGRLLLFRYFDFDIIPGETYKYRVRLIVRNPNYQRPLDEVVLPAVAEGETRRTPWSNETAAVTAEEDVHFYLLNVDPPYGIAGTTASFEIYQWYPTTGTTIHSVLKTSIGEEIGGEQVVELYDVAKEEYDEEARVEFDTQNYLVDAIFAPTIRSEEHPDLKLRRRRRHQPIAPEAVIVDNFGNLKRSLPPAFSSSYADVKMKFRHERDSLTWVKKAAEARTTAPAESRSKKNKRKKNPIRVGL</sequence>
<keyword evidence="2" id="KW-0472">Membrane</keyword>
<feature type="compositionally biased region" description="Polar residues" evidence="1">
    <location>
        <begin position="178"/>
        <end position="195"/>
    </location>
</feature>
<keyword evidence="2" id="KW-1133">Transmembrane helix</keyword>
<evidence type="ECO:0000313" key="4">
    <source>
        <dbReference type="Proteomes" id="UP000316855"/>
    </source>
</evidence>
<organism evidence="3 4">
    <name type="scientific">Gimesia algae</name>
    <dbReference type="NCBI Taxonomy" id="2527971"/>
    <lineage>
        <taxon>Bacteria</taxon>
        <taxon>Pseudomonadati</taxon>
        <taxon>Planctomycetota</taxon>
        <taxon>Planctomycetia</taxon>
        <taxon>Planctomycetales</taxon>
        <taxon>Planctomycetaceae</taxon>
        <taxon>Gimesia</taxon>
    </lineage>
</organism>
<dbReference type="AlphaFoldDB" id="A0A517VHL9"/>
<feature type="region of interest" description="Disordered" evidence="1">
    <location>
        <begin position="126"/>
        <end position="148"/>
    </location>
</feature>
<feature type="region of interest" description="Disordered" evidence="1">
    <location>
        <begin position="288"/>
        <end position="323"/>
    </location>
</feature>
<accession>A0A517VHL9</accession>
<protein>
    <submittedName>
        <fullName evidence="3">Uncharacterized protein</fullName>
    </submittedName>
</protein>
<name>A0A517VHL9_9PLAN</name>
<keyword evidence="2" id="KW-0812">Transmembrane</keyword>
<evidence type="ECO:0000256" key="2">
    <source>
        <dbReference type="SAM" id="Phobius"/>
    </source>
</evidence>
<reference evidence="3 4" key="1">
    <citation type="submission" date="2019-02" db="EMBL/GenBank/DDBJ databases">
        <title>Deep-cultivation of Planctomycetes and their phenomic and genomic characterization uncovers novel biology.</title>
        <authorList>
            <person name="Wiegand S."/>
            <person name="Jogler M."/>
            <person name="Boedeker C."/>
            <person name="Pinto D."/>
            <person name="Vollmers J."/>
            <person name="Rivas-Marin E."/>
            <person name="Kohn T."/>
            <person name="Peeters S.H."/>
            <person name="Heuer A."/>
            <person name="Rast P."/>
            <person name="Oberbeckmann S."/>
            <person name="Bunk B."/>
            <person name="Jeske O."/>
            <person name="Meyerdierks A."/>
            <person name="Storesund J.E."/>
            <person name="Kallscheuer N."/>
            <person name="Luecker S."/>
            <person name="Lage O.M."/>
            <person name="Pohl T."/>
            <person name="Merkel B.J."/>
            <person name="Hornburger P."/>
            <person name="Mueller R.-W."/>
            <person name="Bruemmer F."/>
            <person name="Labrenz M."/>
            <person name="Spormann A.M."/>
            <person name="Op den Camp H."/>
            <person name="Overmann J."/>
            <person name="Amann R."/>
            <person name="Jetten M.S.M."/>
            <person name="Mascher T."/>
            <person name="Medema M.H."/>
            <person name="Devos D.P."/>
            <person name="Kaster A.-K."/>
            <person name="Ovreas L."/>
            <person name="Rohde M."/>
            <person name="Galperin M.Y."/>
            <person name="Jogler C."/>
        </authorList>
    </citation>
    <scope>NUCLEOTIDE SEQUENCE [LARGE SCALE GENOMIC DNA]</scope>
    <source>
        <strain evidence="3 4">Pan161</strain>
    </source>
</reference>
<keyword evidence="4" id="KW-1185">Reference proteome</keyword>
<feature type="compositionally biased region" description="Basic residues" evidence="1">
    <location>
        <begin position="128"/>
        <end position="145"/>
    </location>
</feature>
<evidence type="ECO:0000256" key="1">
    <source>
        <dbReference type="SAM" id="MobiDB-lite"/>
    </source>
</evidence>
<dbReference type="OrthoDB" id="258914at2"/>
<dbReference type="EMBL" id="CP036343">
    <property type="protein sequence ID" value="QDT92516.1"/>
    <property type="molecule type" value="Genomic_DNA"/>
</dbReference>
<feature type="transmembrane region" description="Helical" evidence="2">
    <location>
        <begin position="152"/>
        <end position="173"/>
    </location>
</feature>
<feature type="compositionally biased region" description="Basic residues" evidence="1">
    <location>
        <begin position="801"/>
        <end position="814"/>
    </location>
</feature>
<evidence type="ECO:0000313" key="3">
    <source>
        <dbReference type="EMBL" id="QDT92516.1"/>
    </source>
</evidence>
<dbReference type="KEGG" id="gax:Pan161_41840"/>
<gene>
    <name evidence="3" type="ORF">Pan161_41840</name>
</gene>
<feature type="region of interest" description="Disordered" evidence="1">
    <location>
        <begin position="788"/>
        <end position="814"/>
    </location>
</feature>